<keyword evidence="11" id="KW-1185">Reference proteome</keyword>
<keyword evidence="2" id="KW-0479">Metal-binding</keyword>
<keyword evidence="6" id="KW-0804">Transcription</keyword>
<keyword evidence="5" id="KW-0238">DNA-binding</keyword>
<comment type="subcellular location">
    <subcellularLocation>
        <location evidence="1">Nucleus</location>
    </subcellularLocation>
</comment>
<dbReference type="PROSITE" id="PS00463">
    <property type="entry name" value="ZN2_CY6_FUNGAL_1"/>
    <property type="match status" value="1"/>
</dbReference>
<feature type="region of interest" description="Disordered" evidence="8">
    <location>
        <begin position="100"/>
        <end position="126"/>
    </location>
</feature>
<dbReference type="GO" id="GO:0003677">
    <property type="term" value="F:DNA binding"/>
    <property type="evidence" value="ECO:0007669"/>
    <property type="project" value="UniProtKB-KW"/>
</dbReference>
<dbReference type="AlphaFoldDB" id="A0AAD7HHR5"/>
<dbReference type="Pfam" id="PF04082">
    <property type="entry name" value="Fungal_trans"/>
    <property type="match status" value="1"/>
</dbReference>
<evidence type="ECO:0000259" key="9">
    <source>
        <dbReference type="PROSITE" id="PS50048"/>
    </source>
</evidence>
<dbReference type="InterPro" id="IPR051615">
    <property type="entry name" value="Transcr_Regulatory_Elem"/>
</dbReference>
<dbReference type="GO" id="GO:0005634">
    <property type="term" value="C:nucleus"/>
    <property type="evidence" value="ECO:0007669"/>
    <property type="project" value="UniProtKB-SubCell"/>
</dbReference>
<dbReference type="GO" id="GO:0006351">
    <property type="term" value="P:DNA-templated transcription"/>
    <property type="evidence" value="ECO:0007669"/>
    <property type="project" value="InterPro"/>
</dbReference>
<dbReference type="InterPro" id="IPR001138">
    <property type="entry name" value="Zn2Cys6_DnaBD"/>
</dbReference>
<name>A0AAD7HHR5_9AGAR</name>
<keyword evidence="3" id="KW-0862">Zinc</keyword>
<feature type="compositionally biased region" description="Acidic residues" evidence="8">
    <location>
        <begin position="114"/>
        <end position="125"/>
    </location>
</feature>
<dbReference type="InterPro" id="IPR007219">
    <property type="entry name" value="XnlR_reg_dom"/>
</dbReference>
<dbReference type="Pfam" id="PF00172">
    <property type="entry name" value="Zn_clus"/>
    <property type="match status" value="1"/>
</dbReference>
<feature type="region of interest" description="Disordered" evidence="8">
    <location>
        <begin position="648"/>
        <end position="677"/>
    </location>
</feature>
<reference evidence="10" key="1">
    <citation type="submission" date="2023-03" db="EMBL/GenBank/DDBJ databases">
        <title>Massive genome expansion in bonnet fungi (Mycena s.s.) driven by repeated elements and novel gene families across ecological guilds.</title>
        <authorList>
            <consortium name="Lawrence Berkeley National Laboratory"/>
            <person name="Harder C.B."/>
            <person name="Miyauchi S."/>
            <person name="Viragh M."/>
            <person name="Kuo A."/>
            <person name="Thoen E."/>
            <person name="Andreopoulos B."/>
            <person name="Lu D."/>
            <person name="Skrede I."/>
            <person name="Drula E."/>
            <person name="Henrissat B."/>
            <person name="Morin E."/>
            <person name="Kohler A."/>
            <person name="Barry K."/>
            <person name="LaButti K."/>
            <person name="Morin E."/>
            <person name="Salamov A."/>
            <person name="Lipzen A."/>
            <person name="Mereny Z."/>
            <person name="Hegedus B."/>
            <person name="Baldrian P."/>
            <person name="Stursova M."/>
            <person name="Weitz H."/>
            <person name="Taylor A."/>
            <person name="Grigoriev I.V."/>
            <person name="Nagy L.G."/>
            <person name="Martin F."/>
            <person name="Kauserud H."/>
        </authorList>
    </citation>
    <scope>NUCLEOTIDE SEQUENCE</scope>
    <source>
        <strain evidence="10">CBHHK182m</strain>
    </source>
</reference>
<dbReference type="EMBL" id="JARKIB010000234">
    <property type="protein sequence ID" value="KAJ7721044.1"/>
    <property type="molecule type" value="Genomic_DNA"/>
</dbReference>
<evidence type="ECO:0000256" key="6">
    <source>
        <dbReference type="ARBA" id="ARBA00023163"/>
    </source>
</evidence>
<dbReference type="InterPro" id="IPR036864">
    <property type="entry name" value="Zn2-C6_fun-type_DNA-bd_sf"/>
</dbReference>
<dbReference type="PANTHER" id="PTHR31313:SF81">
    <property type="entry name" value="TY1 ENHANCER ACTIVATOR"/>
    <property type="match status" value="1"/>
</dbReference>
<dbReference type="CDD" id="cd00067">
    <property type="entry name" value="GAL4"/>
    <property type="match status" value="1"/>
</dbReference>
<dbReference type="CDD" id="cd12148">
    <property type="entry name" value="fungal_TF_MHR"/>
    <property type="match status" value="1"/>
</dbReference>
<dbReference type="GO" id="GO:0008270">
    <property type="term" value="F:zinc ion binding"/>
    <property type="evidence" value="ECO:0007669"/>
    <property type="project" value="InterPro"/>
</dbReference>
<dbReference type="Proteomes" id="UP001215598">
    <property type="component" value="Unassembled WGS sequence"/>
</dbReference>
<dbReference type="PROSITE" id="PS50048">
    <property type="entry name" value="ZN2_CY6_FUNGAL_2"/>
    <property type="match status" value="1"/>
</dbReference>
<feature type="domain" description="Zn(2)-C6 fungal-type" evidence="9">
    <location>
        <begin position="19"/>
        <end position="51"/>
    </location>
</feature>
<evidence type="ECO:0000313" key="11">
    <source>
        <dbReference type="Proteomes" id="UP001215598"/>
    </source>
</evidence>
<organism evidence="10 11">
    <name type="scientific">Mycena metata</name>
    <dbReference type="NCBI Taxonomy" id="1033252"/>
    <lineage>
        <taxon>Eukaryota</taxon>
        <taxon>Fungi</taxon>
        <taxon>Dikarya</taxon>
        <taxon>Basidiomycota</taxon>
        <taxon>Agaricomycotina</taxon>
        <taxon>Agaricomycetes</taxon>
        <taxon>Agaricomycetidae</taxon>
        <taxon>Agaricales</taxon>
        <taxon>Marasmiineae</taxon>
        <taxon>Mycenaceae</taxon>
        <taxon>Mycena</taxon>
    </lineage>
</organism>
<gene>
    <name evidence="10" type="ORF">B0H16DRAFT_379677</name>
</gene>
<dbReference type="GO" id="GO:0000981">
    <property type="term" value="F:DNA-binding transcription factor activity, RNA polymerase II-specific"/>
    <property type="evidence" value="ECO:0007669"/>
    <property type="project" value="InterPro"/>
</dbReference>
<dbReference type="Gene3D" id="4.10.240.10">
    <property type="entry name" value="Zn(2)-C6 fungal-type DNA-binding domain"/>
    <property type="match status" value="1"/>
</dbReference>
<proteinExistence type="predicted"/>
<dbReference type="SUPFAM" id="SSF57701">
    <property type="entry name" value="Zn2/Cys6 DNA-binding domain"/>
    <property type="match status" value="1"/>
</dbReference>
<feature type="compositionally biased region" description="Polar residues" evidence="8">
    <location>
        <begin position="648"/>
        <end position="666"/>
    </location>
</feature>
<accession>A0AAD7HHR5</accession>
<evidence type="ECO:0000256" key="2">
    <source>
        <dbReference type="ARBA" id="ARBA00022723"/>
    </source>
</evidence>
<protein>
    <recommendedName>
        <fullName evidence="9">Zn(2)-C6 fungal-type domain-containing protein</fullName>
    </recommendedName>
</protein>
<evidence type="ECO:0000313" key="10">
    <source>
        <dbReference type="EMBL" id="KAJ7721044.1"/>
    </source>
</evidence>
<sequence>MPKGSSTSGKVRKPYAPQACTTCRAKKSKCDGVQPVCGSCEASGRSQECAWGKDTAPRKPRTEAHFDALRKRVDSLQAYVNLMEALLAKCVCQDVTSHLQFRPSKPGDRSGMDGGEEEENSDVSDSEIAQELTVPMQSLKLDDRSGGLLHQGITAPFRFAPSPVSQVKEVVEDDTSYVLLVDGVYASDAHPNIDWSRHLPPEVALERAEHDKILDLTFKFSTMWCLRIVPSLFLRDMYRALSVPRSKQPPRTPHYSPMLHNALLTVAALFSDVPYLRDPKTRHYFGNAAKALLEGAYQKPDVSLVNALAFLSTFYIDNGDRIQGELYSAMSSRICMTLGLSVDSTPWVEAGIMTTEEMLGRNSVHWSIFSMDVCWALYFGHDFMGPPPDRRTISLPVVNTELDKFPWFYAPANIPPQPNLLTLIFNKSSALFLIGHKIVNVVNGLAPARKDADHDQITKIDLELHEFKSLLPPELEITPANRARSTPQRLVLHCQYWWCFLVLHRPFFNRRSQTVLHSDGQIDHVKLCIRAAENIMELLETWSSLYTLRLSPITLLQVVFSAGTIFLLRSLQATTNQRIAHASLKTSLAQAEQCVRYLHEMGQTWPCALRTGDILKTVLHDKLRPIIERRLKYKGVDITPFLANTSSQDVTPAASNANESEPTTESPPFDPGLSEWNPEYEADMDWAQLSSDFATPPHIPAVPGDFSFPGDTMFPELDMSGFIIPTFDLFGAPDLWGQDLLGTDNSRDFYSNNISQGSV</sequence>
<keyword evidence="4" id="KW-0805">Transcription regulation</keyword>
<evidence type="ECO:0000256" key="8">
    <source>
        <dbReference type="SAM" id="MobiDB-lite"/>
    </source>
</evidence>
<comment type="caution">
    <text evidence="10">The sequence shown here is derived from an EMBL/GenBank/DDBJ whole genome shotgun (WGS) entry which is preliminary data.</text>
</comment>
<evidence type="ECO:0000256" key="7">
    <source>
        <dbReference type="ARBA" id="ARBA00023242"/>
    </source>
</evidence>
<dbReference type="PANTHER" id="PTHR31313">
    <property type="entry name" value="TY1 ENHANCER ACTIVATOR"/>
    <property type="match status" value="1"/>
</dbReference>
<dbReference type="SMART" id="SM00066">
    <property type="entry name" value="GAL4"/>
    <property type="match status" value="1"/>
</dbReference>
<evidence type="ECO:0000256" key="3">
    <source>
        <dbReference type="ARBA" id="ARBA00022833"/>
    </source>
</evidence>
<keyword evidence="7" id="KW-0539">Nucleus</keyword>
<evidence type="ECO:0000256" key="4">
    <source>
        <dbReference type="ARBA" id="ARBA00023015"/>
    </source>
</evidence>
<evidence type="ECO:0000256" key="5">
    <source>
        <dbReference type="ARBA" id="ARBA00023125"/>
    </source>
</evidence>
<evidence type="ECO:0000256" key="1">
    <source>
        <dbReference type="ARBA" id="ARBA00004123"/>
    </source>
</evidence>